<reference evidence="1 2" key="1">
    <citation type="journal article" date="2020" name="Nature">
        <title>Six reference-quality genomes reveal evolution of bat adaptations.</title>
        <authorList>
            <person name="Jebb D."/>
            <person name="Huang Z."/>
            <person name="Pippel M."/>
            <person name="Hughes G.M."/>
            <person name="Lavrichenko K."/>
            <person name="Devanna P."/>
            <person name="Winkler S."/>
            <person name="Jermiin L.S."/>
            <person name="Skirmuntt E.C."/>
            <person name="Katzourakis A."/>
            <person name="Burkitt-Gray L."/>
            <person name="Ray D.A."/>
            <person name="Sullivan K.A.M."/>
            <person name="Roscito J.G."/>
            <person name="Kirilenko B.M."/>
            <person name="Davalos L.M."/>
            <person name="Corthals A.P."/>
            <person name="Power M.L."/>
            <person name="Jones G."/>
            <person name="Ransome R.D."/>
            <person name="Dechmann D.K.N."/>
            <person name="Locatelli A.G."/>
            <person name="Puechmaille S.J."/>
            <person name="Fedrigo O."/>
            <person name="Jarvis E.D."/>
            <person name="Hiller M."/>
            <person name="Vernes S.C."/>
            <person name="Myers E.W."/>
            <person name="Teeling E.C."/>
        </authorList>
    </citation>
    <scope>NUCLEOTIDE SEQUENCE [LARGE SCALE GENOMIC DNA]</scope>
    <source>
        <strain evidence="1">MMolMol1</strain>
        <tissue evidence="1">Muscle</tissue>
    </source>
</reference>
<organism evidence="1 2">
    <name type="scientific">Molossus molossus</name>
    <name type="common">Pallas' mastiff bat</name>
    <name type="synonym">Vespertilio molossus</name>
    <dbReference type="NCBI Taxonomy" id="27622"/>
    <lineage>
        <taxon>Eukaryota</taxon>
        <taxon>Metazoa</taxon>
        <taxon>Chordata</taxon>
        <taxon>Craniata</taxon>
        <taxon>Vertebrata</taxon>
        <taxon>Euteleostomi</taxon>
        <taxon>Mammalia</taxon>
        <taxon>Eutheria</taxon>
        <taxon>Laurasiatheria</taxon>
        <taxon>Chiroptera</taxon>
        <taxon>Yangochiroptera</taxon>
        <taxon>Molossidae</taxon>
        <taxon>Molossus</taxon>
    </lineage>
</organism>
<accession>A0A7J8FRS6</accession>
<evidence type="ECO:0000313" key="1">
    <source>
        <dbReference type="EMBL" id="KAF6450444.1"/>
    </source>
</evidence>
<dbReference type="AlphaFoldDB" id="A0A7J8FRS6"/>
<dbReference type="InParanoid" id="A0A7J8FRS6"/>
<name>A0A7J8FRS6_MOLMO</name>
<proteinExistence type="predicted"/>
<dbReference type="EMBL" id="JACASF010000011">
    <property type="protein sequence ID" value="KAF6450444.1"/>
    <property type="molecule type" value="Genomic_DNA"/>
</dbReference>
<keyword evidence="2" id="KW-1185">Reference proteome</keyword>
<sequence length="143" mass="14988">MHAERTVEVAGSWVRAGRARIEGGAASGFCAPPLCRLRGCPGRGCSAGSGVQPGTRLEAPTCPWQPVSRGGAAGPQDPCGSALWRFSGTVQRKLRLCGLEASGWGWQLGAQTAEELWWGHARGMGRTGFPRTWALRAGSATGQ</sequence>
<comment type="caution">
    <text evidence="1">The sequence shown here is derived from an EMBL/GenBank/DDBJ whole genome shotgun (WGS) entry which is preliminary data.</text>
</comment>
<evidence type="ECO:0000313" key="2">
    <source>
        <dbReference type="Proteomes" id="UP000550707"/>
    </source>
</evidence>
<dbReference type="Proteomes" id="UP000550707">
    <property type="component" value="Unassembled WGS sequence"/>
</dbReference>
<protein>
    <submittedName>
        <fullName evidence="1">Uncharacterized protein</fullName>
    </submittedName>
</protein>
<gene>
    <name evidence="1" type="ORF">HJG59_008338</name>
</gene>